<protein>
    <submittedName>
        <fullName evidence="1">Uncharacterized protein</fullName>
    </submittedName>
</protein>
<dbReference type="EMBL" id="JBHSKX010000002">
    <property type="protein sequence ID" value="MFC5367213.1"/>
    <property type="molecule type" value="Genomic_DNA"/>
</dbReference>
<comment type="caution">
    <text evidence="1">The sequence shown here is derived from an EMBL/GenBank/DDBJ whole genome shotgun (WGS) entry which is preliminary data.</text>
</comment>
<gene>
    <name evidence="1" type="ORF">ACFPJ5_09685</name>
</gene>
<sequence length="257" mass="30154">MRVDDLTPAELYRLQAIIQRIHDDYLAWTSPFEREQLPEKAALEGIPRGEPRARHLTFSLLLSYDTDSRSLWETTRRLWHDYPWLFEPRALVVDRNRTAVTRIFERNGIRYWRRDAAAWYLLASRLVESYRGSVLSLVASVECDALRLLRRVRSEGFPALDGEEIGPHWCRLLHEDVVRLYRIDRILFPVDVSLVRVSRALVGSFESLETVRVFWDEFCSLSGFDPVLVDRSLSLVGTHWEEWGREYVDNVCSAVSW</sequence>
<dbReference type="Proteomes" id="UP001596201">
    <property type="component" value="Unassembled WGS sequence"/>
</dbReference>
<dbReference type="AlphaFoldDB" id="A0ABD5RB13"/>
<dbReference type="RefSeq" id="WP_227229477.1">
    <property type="nucleotide sequence ID" value="NZ_JAJCVJ010000002.1"/>
</dbReference>
<name>A0ABD5RB13_9EURY</name>
<keyword evidence="2" id="KW-1185">Reference proteome</keyword>
<proteinExistence type="predicted"/>
<evidence type="ECO:0000313" key="1">
    <source>
        <dbReference type="EMBL" id="MFC5367213.1"/>
    </source>
</evidence>
<accession>A0ABD5RB13</accession>
<evidence type="ECO:0000313" key="2">
    <source>
        <dbReference type="Proteomes" id="UP001596201"/>
    </source>
</evidence>
<organism evidence="1 2">
    <name type="scientific">Salinirubrum litoreum</name>
    <dbReference type="NCBI Taxonomy" id="1126234"/>
    <lineage>
        <taxon>Archaea</taxon>
        <taxon>Methanobacteriati</taxon>
        <taxon>Methanobacteriota</taxon>
        <taxon>Stenosarchaea group</taxon>
        <taxon>Halobacteria</taxon>
        <taxon>Halobacteriales</taxon>
        <taxon>Haloferacaceae</taxon>
        <taxon>Salinirubrum</taxon>
    </lineage>
</organism>
<reference evidence="1 2" key="1">
    <citation type="journal article" date="2019" name="Int. J. Syst. Evol. Microbiol.">
        <title>The Global Catalogue of Microorganisms (GCM) 10K type strain sequencing project: providing services to taxonomists for standard genome sequencing and annotation.</title>
        <authorList>
            <consortium name="The Broad Institute Genomics Platform"/>
            <consortium name="The Broad Institute Genome Sequencing Center for Infectious Disease"/>
            <person name="Wu L."/>
            <person name="Ma J."/>
        </authorList>
    </citation>
    <scope>NUCLEOTIDE SEQUENCE [LARGE SCALE GENOMIC DNA]</scope>
    <source>
        <strain evidence="1 2">CGMCC 1.12237</strain>
    </source>
</reference>